<accession>A0A9N9RFM8</accession>
<dbReference type="GO" id="GO:0005576">
    <property type="term" value="C:extracellular region"/>
    <property type="evidence" value="ECO:0007669"/>
    <property type="project" value="UniProtKB-SubCell"/>
</dbReference>
<dbReference type="OrthoDB" id="414826at2759"/>
<dbReference type="PROSITE" id="PS01009">
    <property type="entry name" value="CRISP_1"/>
    <property type="match status" value="1"/>
</dbReference>
<protein>
    <recommendedName>
        <fullName evidence="4">SCP domain-containing protein</fullName>
    </recommendedName>
</protein>
<dbReference type="EMBL" id="OU893338">
    <property type="protein sequence ID" value="CAG9795270.1"/>
    <property type="molecule type" value="Genomic_DNA"/>
</dbReference>
<evidence type="ECO:0000259" key="4">
    <source>
        <dbReference type="SMART" id="SM00198"/>
    </source>
</evidence>
<dbReference type="PANTHER" id="PTHR10334">
    <property type="entry name" value="CYSTEINE-RICH SECRETORY PROTEIN-RELATED"/>
    <property type="match status" value="1"/>
</dbReference>
<evidence type="ECO:0000256" key="3">
    <source>
        <dbReference type="SAM" id="SignalP"/>
    </source>
</evidence>
<evidence type="ECO:0000313" key="5">
    <source>
        <dbReference type="EMBL" id="CAG9795270.1"/>
    </source>
</evidence>
<evidence type="ECO:0000256" key="2">
    <source>
        <dbReference type="ARBA" id="ARBA00022525"/>
    </source>
</evidence>
<comment type="subcellular location">
    <subcellularLocation>
        <location evidence="1">Secreted</location>
    </subcellularLocation>
</comment>
<sequence length="212" mass="23743">MVIRAVLFLAILGCIQCKILNLSCQQIRSFVDGHNNRRQQLANGKVPGQPAASVMKYMIWDKELAAKAAKWASVYRQQHNPDRSVGSGRWRSTGENLYWYSTSDHSYKLNPDSALKAWFDEFRDFLYGPIMRSHFSSSTQIGHYTQMAWADTTHVGCAISQWSNDGWNKYMVVCNYGPAGNMLGSPPYKSGRAAGYLVCGTGDCSRPYGDSC</sequence>
<gene>
    <name evidence="5" type="ORF">DIATSA_LOCUS12557</name>
</gene>
<dbReference type="Gene3D" id="3.40.33.10">
    <property type="entry name" value="CAP"/>
    <property type="match status" value="1"/>
</dbReference>
<dbReference type="InterPro" id="IPR035940">
    <property type="entry name" value="CAP_sf"/>
</dbReference>
<dbReference type="Pfam" id="PF00188">
    <property type="entry name" value="CAP"/>
    <property type="match status" value="1"/>
</dbReference>
<reference evidence="5" key="1">
    <citation type="submission" date="2021-12" db="EMBL/GenBank/DDBJ databases">
        <authorList>
            <person name="King R."/>
        </authorList>
    </citation>
    <scope>NUCLEOTIDE SEQUENCE</scope>
</reference>
<reference evidence="5" key="2">
    <citation type="submission" date="2022-10" db="EMBL/GenBank/DDBJ databases">
        <authorList>
            <consortium name="ENA_rothamsted_submissions"/>
            <consortium name="culmorum"/>
            <person name="King R."/>
        </authorList>
    </citation>
    <scope>NUCLEOTIDE SEQUENCE</scope>
</reference>
<keyword evidence="6" id="KW-1185">Reference proteome</keyword>
<dbReference type="CDD" id="cd05380">
    <property type="entry name" value="CAP_euk"/>
    <property type="match status" value="1"/>
</dbReference>
<organism evidence="5 6">
    <name type="scientific">Diatraea saccharalis</name>
    <name type="common">sugarcane borer</name>
    <dbReference type="NCBI Taxonomy" id="40085"/>
    <lineage>
        <taxon>Eukaryota</taxon>
        <taxon>Metazoa</taxon>
        <taxon>Ecdysozoa</taxon>
        <taxon>Arthropoda</taxon>
        <taxon>Hexapoda</taxon>
        <taxon>Insecta</taxon>
        <taxon>Pterygota</taxon>
        <taxon>Neoptera</taxon>
        <taxon>Endopterygota</taxon>
        <taxon>Lepidoptera</taxon>
        <taxon>Glossata</taxon>
        <taxon>Ditrysia</taxon>
        <taxon>Pyraloidea</taxon>
        <taxon>Crambidae</taxon>
        <taxon>Crambinae</taxon>
        <taxon>Diatraea</taxon>
    </lineage>
</organism>
<feature type="domain" description="SCP" evidence="4">
    <location>
        <begin position="25"/>
        <end position="184"/>
    </location>
</feature>
<keyword evidence="2" id="KW-0964">Secreted</keyword>
<dbReference type="InterPro" id="IPR018244">
    <property type="entry name" value="Allrgn_V5/Tpx1_CS"/>
</dbReference>
<dbReference type="InterPro" id="IPR014044">
    <property type="entry name" value="CAP_dom"/>
</dbReference>
<dbReference type="AlphaFoldDB" id="A0A9N9RFM8"/>
<dbReference type="SUPFAM" id="SSF55797">
    <property type="entry name" value="PR-1-like"/>
    <property type="match status" value="1"/>
</dbReference>
<dbReference type="PRINTS" id="PR00838">
    <property type="entry name" value="V5ALLERGEN"/>
</dbReference>
<dbReference type="InterPro" id="IPR002413">
    <property type="entry name" value="V5_allergen-like"/>
</dbReference>
<feature type="signal peptide" evidence="3">
    <location>
        <begin position="1"/>
        <end position="17"/>
    </location>
</feature>
<dbReference type="Proteomes" id="UP001153714">
    <property type="component" value="Chromosome 7"/>
</dbReference>
<name>A0A9N9RFM8_9NEOP</name>
<dbReference type="PRINTS" id="PR00837">
    <property type="entry name" value="V5TPXLIKE"/>
</dbReference>
<dbReference type="InterPro" id="IPR001283">
    <property type="entry name" value="CRISP-related"/>
</dbReference>
<feature type="chain" id="PRO_5040321755" description="SCP domain-containing protein" evidence="3">
    <location>
        <begin position="18"/>
        <end position="212"/>
    </location>
</feature>
<proteinExistence type="predicted"/>
<keyword evidence="3" id="KW-0732">Signal</keyword>
<evidence type="ECO:0000313" key="6">
    <source>
        <dbReference type="Proteomes" id="UP001153714"/>
    </source>
</evidence>
<dbReference type="PROSITE" id="PS01010">
    <property type="entry name" value="CRISP_2"/>
    <property type="match status" value="1"/>
</dbReference>
<dbReference type="SMART" id="SM00198">
    <property type="entry name" value="SCP"/>
    <property type="match status" value="1"/>
</dbReference>
<evidence type="ECO:0000256" key="1">
    <source>
        <dbReference type="ARBA" id="ARBA00004613"/>
    </source>
</evidence>